<dbReference type="Proteomes" id="UP000014184">
    <property type="component" value="Unassembled WGS sequence"/>
</dbReference>
<accession>A0A9P2WRV8</accession>
<evidence type="ECO:0000313" key="3">
    <source>
        <dbReference type="Proteomes" id="UP000014184"/>
    </source>
</evidence>
<dbReference type="Pfam" id="PF02452">
    <property type="entry name" value="PemK_toxin"/>
    <property type="match status" value="1"/>
</dbReference>
<evidence type="ECO:0008006" key="4">
    <source>
        <dbReference type="Google" id="ProtNLM"/>
    </source>
</evidence>
<feature type="region of interest" description="Disordered" evidence="1">
    <location>
        <begin position="1"/>
        <end position="29"/>
    </location>
</feature>
<name>A0A9P2WRV8_THEFU</name>
<dbReference type="AlphaFoldDB" id="A0A9P2WRV8"/>
<dbReference type="EMBL" id="AOSG01000009">
    <property type="protein sequence ID" value="EOR72484.1"/>
    <property type="molecule type" value="Genomic_DNA"/>
</dbReference>
<protein>
    <recommendedName>
        <fullName evidence="4">PemK-like protein</fullName>
    </recommendedName>
</protein>
<organism evidence="2 3">
    <name type="scientific">Thermobifida fusca TM51</name>
    <dbReference type="NCBI Taxonomy" id="1169414"/>
    <lineage>
        <taxon>Bacteria</taxon>
        <taxon>Bacillati</taxon>
        <taxon>Actinomycetota</taxon>
        <taxon>Actinomycetes</taxon>
        <taxon>Streptosporangiales</taxon>
        <taxon>Nocardiopsidaceae</taxon>
        <taxon>Thermobifida</taxon>
    </lineage>
</organism>
<reference evidence="2 3" key="1">
    <citation type="journal article" date="2013" name="Genome Announc.">
        <title>Draft Genome Sequence of the Lignocellulose Decomposer Thermobifida fusca Strain TM51.</title>
        <authorList>
            <person name="Toth A."/>
            <person name="Barna T."/>
            <person name="Nagy I."/>
            <person name="Horvath B."/>
            <person name="Nagy I."/>
            <person name="Tancsics A."/>
            <person name="Kriszt B."/>
            <person name="Baka E."/>
            <person name="Fekete C."/>
            <person name="Kukolya J."/>
        </authorList>
    </citation>
    <scope>NUCLEOTIDE SEQUENCE [LARGE SCALE GENOMIC DNA]</scope>
    <source>
        <strain evidence="2 3">TM51</strain>
    </source>
</reference>
<gene>
    <name evidence="2" type="ORF">TM51_02155</name>
</gene>
<proteinExistence type="predicted"/>
<dbReference type="GO" id="GO:0003677">
    <property type="term" value="F:DNA binding"/>
    <property type="evidence" value="ECO:0007669"/>
    <property type="project" value="InterPro"/>
</dbReference>
<feature type="compositionally biased region" description="Basic and acidic residues" evidence="1">
    <location>
        <begin position="14"/>
        <end position="24"/>
    </location>
</feature>
<sequence>MTFHPAESAARPPHPHEGAIREVPTRGNPTVLTYAPEPDGLADAGEIVWTWVPFEEDPTQGKDRPLLVVGRKGNVLHALMLSSQEPDPWEADDWLLLGSGPWDRAGRVSYIRLDRLFELEEHEIRREGAIVDRATFWRVAAVLRDRYGWT</sequence>
<dbReference type="RefSeq" id="WP_011290812.1">
    <property type="nucleotide sequence ID" value="NZ_AOSG01000009.1"/>
</dbReference>
<dbReference type="InterPro" id="IPR003477">
    <property type="entry name" value="PemK-like"/>
</dbReference>
<comment type="caution">
    <text evidence="2">The sequence shown here is derived from an EMBL/GenBank/DDBJ whole genome shotgun (WGS) entry which is preliminary data.</text>
</comment>
<evidence type="ECO:0000313" key="2">
    <source>
        <dbReference type="EMBL" id="EOR72484.1"/>
    </source>
</evidence>
<dbReference type="SUPFAM" id="SSF50118">
    <property type="entry name" value="Cell growth inhibitor/plasmid maintenance toxic component"/>
    <property type="match status" value="1"/>
</dbReference>
<evidence type="ECO:0000256" key="1">
    <source>
        <dbReference type="SAM" id="MobiDB-lite"/>
    </source>
</evidence>
<keyword evidence="3" id="KW-1185">Reference proteome</keyword>